<dbReference type="InterPro" id="IPR000719">
    <property type="entry name" value="Prot_kinase_dom"/>
</dbReference>
<evidence type="ECO:0000256" key="10">
    <source>
        <dbReference type="ARBA" id="ARBA00023146"/>
    </source>
</evidence>
<evidence type="ECO:0000256" key="5">
    <source>
        <dbReference type="ARBA" id="ARBA00022490"/>
    </source>
</evidence>
<dbReference type="GO" id="GO:0005524">
    <property type="term" value="F:ATP binding"/>
    <property type="evidence" value="ECO:0007669"/>
    <property type="project" value="UniProtKB-KW"/>
</dbReference>
<evidence type="ECO:0000256" key="4">
    <source>
        <dbReference type="ARBA" id="ARBA00013782"/>
    </source>
</evidence>
<sequence>MATCFMGLDIPCYPHPILSGSAQPSLIFDFVALTFSFLCRRMSRDNTLNEEPLVSLGDKLCQRFEKSKFDEREPSFLPEGCIEDLITEHAISRELFDLFEDEAPPTPEKALIRFVHEKAKKVFAIVVCCGTSGTELLTTIKFFKTNGFKDSDLPIKKPGTPVQGCSSWTFPFPFDRMQDRGIRRIWNGFKIEGFYNKQWCFLAPVFSKTKFQHHLSPDCVFPFTWVNNIVKGGMFSQVHEVDIHPQHQEHPEFTVDGQRAHVAIKEILVNNDRRDEIEKNYEDERKALSEITDLRHKHIIQRIAAITRGERRYFMFQWADGGNLREFWKEKTRPVLTPVLVKETVTQLLGLADALHALHNYKNQGNYRHGDLKPENILRFRNETVVGILKIADMGLAKHHNDNTAVRKKATSAKYGTVRYEPPEVVTNRLDKARSRLYDIWSMGCIMLECIIWLLYGCEALDKFDDSLSNDGYDCSFFKIREIDGARVAEVHPVVVLWMDSMANDRQILNGAQTTTFIENQPDRRISVTSASQNTPESGPYRADAGAMRSGLDNILRKADNNETYLSIAQDRRNINGPPSLTIPRSQITNLLSPGAAEKPRGNNPFLAKSSIHDMLIVNNLKEVIIPEPDVQAPSLNPDLPLTANLTGEIRQDNGFARMYITKAIKIPNHLSLPRDQNLCRHCEMLDILATGFYLSDTVSDVQNRAGACGFCKLLLEACLTFQKTGPFQLHREGSTLKISGINNPILSIIHDPGSSTKYDSIGLQTGFPRLAPGGHQLHFEVLRQWLQSCDHDLGHSDCLQATEVNLPTRLLEVSGSQIRLWETKGARGRYLALSHPWGDPAKHRHFCTYMSNIEKHKRGIDFRDLPATFKDAVTTTRELGFQHLWIDSICIIQGPDGDFKEESKHMEDVFSFAYCVIAASRATGQDDGFLGPRPDRRYVTFNRNNGGIYHVCQQIDDFEGDVIEGELCKRGWVLQERALAHRTIYFTERQTYWECGQGVRCETMTKLDNNVAAFLGDPRFPTIAMNSSRGAKIHLYQDLYKQYSRLQFSRNEDRPFGIAGLEKRLIQSFKTHGGYGVFDDGGGLLRRSLLWQRASVSALDRIIFPAERDLEVPTWSWMAYKGGIDYLEPPFDGVDWEKSEIQSPWANKSPDGFYHTSDKSLGISLSAVAREFSQLDGHHSASKLIFDNPAKSDGQLPNALKSAGGLMVYERTGVGYMPDNCISQNGTPVKIQSLRIRVAVHPRSKSDVGPHRVLTEGVTAAGAHPHPAIDSRFSELLPRQLCVIKQFESPQEAYRRRVTSRQDPEIFFRSSIDTPHHRPRPRDTMASAPEAPTAAIPAEAVGDAPAASGGQKVDPWNVSGEVGTDGKVKAIDYKKIVDEFGTKLIDDALLERFERVTGHRPHHFLRRQIVFSHRDLDLILDRVEKKQPFFIYTGRGPSSDSMHVGHAIPFQLTKWLSDVLDAPLVIMMTDDEKFLFSEKRTVEEVQHYTRENAKDIIAIGFNPERTFIFSDYDYMGGNFYKNVTRVAKRITLNTAKAVFGFDDSSNIGKVHFASIQASSSFGNSFPHIFGDDEAKTSQIPCLIPCAIDQDPYFRVTRDCAAGLRYAKPSLIHSRFLDALQGPGSKMSASIDSSAIFLNDTPKQIQNKMNKYAFSGGKVTAEEQRAEGADPDVDVSYQYLRFFLDDDEELAKIREDYRTGKMLTGEIKKRCAEELAKYCTAFQERRAKVDEETVNLFFSRRPLSWGLAENLKSIPIREANSDGPTEGADGKMTKNQLKKLEKQRQIDEKKAAKAKEKEAAKASA</sequence>
<dbReference type="InterPro" id="IPR010730">
    <property type="entry name" value="HET"/>
</dbReference>
<evidence type="ECO:0000256" key="2">
    <source>
        <dbReference type="ARBA" id="ARBA00005594"/>
    </source>
</evidence>
<evidence type="ECO:0000256" key="8">
    <source>
        <dbReference type="ARBA" id="ARBA00022840"/>
    </source>
</evidence>
<evidence type="ECO:0000256" key="11">
    <source>
        <dbReference type="ARBA" id="ARBA00030268"/>
    </source>
</evidence>
<comment type="similarity">
    <text evidence="2">Belongs to the class-I aminoacyl-tRNA synthetase family.</text>
</comment>
<dbReference type="GO" id="GO:0004830">
    <property type="term" value="F:tryptophan-tRNA ligase activity"/>
    <property type="evidence" value="ECO:0007669"/>
    <property type="project" value="UniProtKB-EC"/>
</dbReference>
<feature type="compositionally biased region" description="Basic and acidic residues" evidence="12">
    <location>
        <begin position="1768"/>
        <end position="1804"/>
    </location>
</feature>
<dbReference type="PROSITE" id="PS50011">
    <property type="entry name" value="PROTEIN_KINASE_DOM"/>
    <property type="match status" value="1"/>
</dbReference>
<dbReference type="InterPro" id="IPR001412">
    <property type="entry name" value="aa-tRNA-synth_I_CS"/>
</dbReference>
<evidence type="ECO:0000259" key="13">
    <source>
        <dbReference type="PROSITE" id="PS50011"/>
    </source>
</evidence>
<dbReference type="Pfam" id="PF06985">
    <property type="entry name" value="HET"/>
    <property type="match status" value="1"/>
</dbReference>
<dbReference type="InterPro" id="IPR014729">
    <property type="entry name" value="Rossmann-like_a/b/a_fold"/>
</dbReference>
<feature type="region of interest" description="Disordered" evidence="12">
    <location>
        <begin position="1757"/>
        <end position="1804"/>
    </location>
</feature>
<dbReference type="EMBL" id="CP019480">
    <property type="protein sequence ID" value="UQC90017.1"/>
    <property type="molecule type" value="Genomic_DNA"/>
</dbReference>
<dbReference type="GO" id="GO:0006436">
    <property type="term" value="P:tryptophanyl-tRNA aminoacylation"/>
    <property type="evidence" value="ECO:0007669"/>
    <property type="project" value="InterPro"/>
</dbReference>
<dbReference type="Gene3D" id="3.40.50.620">
    <property type="entry name" value="HUPs"/>
    <property type="match status" value="1"/>
</dbReference>
<dbReference type="FunFam" id="3.40.50.620:FF:000033">
    <property type="entry name" value="tryptophan--tRNA ligase, cytoplasmic"/>
    <property type="match status" value="1"/>
</dbReference>
<dbReference type="InterPro" id="IPR002306">
    <property type="entry name" value="Trp-tRNA-ligase"/>
</dbReference>
<dbReference type="EC" id="6.1.1.2" evidence="3"/>
<dbReference type="CDD" id="cd00806">
    <property type="entry name" value="TrpRS_core"/>
    <property type="match status" value="1"/>
</dbReference>
<keyword evidence="5" id="KW-0963">Cytoplasm</keyword>
<dbReference type="PROSITE" id="PS00178">
    <property type="entry name" value="AA_TRNA_LIGASE_I"/>
    <property type="match status" value="1"/>
</dbReference>
<evidence type="ECO:0000256" key="12">
    <source>
        <dbReference type="SAM" id="MobiDB-lite"/>
    </source>
</evidence>
<dbReference type="PRINTS" id="PR01039">
    <property type="entry name" value="TRNASYNTHTRP"/>
</dbReference>
<dbReference type="GO" id="GO:0004672">
    <property type="term" value="F:protein kinase activity"/>
    <property type="evidence" value="ECO:0007669"/>
    <property type="project" value="InterPro"/>
</dbReference>
<dbReference type="RefSeq" id="XP_049151618.1">
    <property type="nucleotide sequence ID" value="XM_049294472.1"/>
</dbReference>
<dbReference type="InterPro" id="IPR011009">
    <property type="entry name" value="Kinase-like_dom_sf"/>
</dbReference>
<evidence type="ECO:0000313" key="15">
    <source>
        <dbReference type="Proteomes" id="UP000830671"/>
    </source>
</evidence>
<proteinExistence type="inferred from homology"/>
<dbReference type="FunFam" id="1.10.240.10:FF:000003">
    <property type="entry name" value="Tryptophan--tRNA ligase, cytoplasmic"/>
    <property type="match status" value="1"/>
</dbReference>
<dbReference type="KEGG" id="clup:CLUP02_15548"/>
<evidence type="ECO:0000256" key="6">
    <source>
        <dbReference type="ARBA" id="ARBA00022598"/>
    </source>
</evidence>
<keyword evidence="7" id="KW-0547">Nucleotide-binding</keyword>
<dbReference type="Pfam" id="PF00579">
    <property type="entry name" value="tRNA-synt_1b"/>
    <property type="match status" value="1"/>
</dbReference>
<dbReference type="Pfam" id="PF00069">
    <property type="entry name" value="Pkinase"/>
    <property type="match status" value="1"/>
</dbReference>
<dbReference type="SUPFAM" id="SSF52374">
    <property type="entry name" value="Nucleotidylyl transferase"/>
    <property type="match status" value="1"/>
</dbReference>
<name>A0A9Q8T874_9PEZI</name>
<feature type="region of interest" description="Disordered" evidence="12">
    <location>
        <begin position="1312"/>
        <end position="1333"/>
    </location>
</feature>
<dbReference type="NCBIfam" id="TIGR00233">
    <property type="entry name" value="trpS"/>
    <property type="match status" value="1"/>
</dbReference>
<keyword evidence="10" id="KW-0030">Aminoacyl-tRNA synthetase</keyword>
<evidence type="ECO:0000313" key="14">
    <source>
        <dbReference type="EMBL" id="UQC90017.1"/>
    </source>
</evidence>
<dbReference type="Gene3D" id="1.10.510.10">
    <property type="entry name" value="Transferase(Phosphotransferase) domain 1"/>
    <property type="match status" value="1"/>
</dbReference>
<dbReference type="GO" id="GO:0005737">
    <property type="term" value="C:cytoplasm"/>
    <property type="evidence" value="ECO:0007669"/>
    <property type="project" value="UniProtKB-SubCell"/>
</dbReference>
<evidence type="ECO:0000256" key="9">
    <source>
        <dbReference type="ARBA" id="ARBA00022917"/>
    </source>
</evidence>
<gene>
    <name evidence="14" type="ORF">CLUP02_15548</name>
</gene>
<dbReference type="CDD" id="cd00180">
    <property type="entry name" value="PKc"/>
    <property type="match status" value="1"/>
</dbReference>
<feature type="domain" description="Protein kinase" evidence="13">
    <location>
        <begin position="224"/>
        <end position="518"/>
    </location>
</feature>
<accession>A0A9Q8T874</accession>
<organism evidence="14 15">
    <name type="scientific">Colletotrichum lupini</name>
    <dbReference type="NCBI Taxonomy" id="145971"/>
    <lineage>
        <taxon>Eukaryota</taxon>
        <taxon>Fungi</taxon>
        <taxon>Dikarya</taxon>
        <taxon>Ascomycota</taxon>
        <taxon>Pezizomycotina</taxon>
        <taxon>Sordariomycetes</taxon>
        <taxon>Hypocreomycetidae</taxon>
        <taxon>Glomerellales</taxon>
        <taxon>Glomerellaceae</taxon>
        <taxon>Colletotrichum</taxon>
        <taxon>Colletotrichum acutatum species complex</taxon>
    </lineage>
</organism>
<protein>
    <recommendedName>
        <fullName evidence="4">Tryptophan--tRNA ligase, cytoplasmic</fullName>
        <ecNumber evidence="3">6.1.1.2</ecNumber>
    </recommendedName>
    <alternativeName>
        <fullName evidence="11">Tryptophanyl-tRNA synthetase</fullName>
    </alternativeName>
</protein>
<evidence type="ECO:0000256" key="7">
    <source>
        <dbReference type="ARBA" id="ARBA00022741"/>
    </source>
</evidence>
<keyword evidence="6" id="KW-0436">Ligase</keyword>
<dbReference type="SMART" id="SM00220">
    <property type="entry name" value="S_TKc"/>
    <property type="match status" value="1"/>
</dbReference>
<comment type="subcellular location">
    <subcellularLocation>
        <location evidence="1">Cytoplasm</location>
    </subcellularLocation>
</comment>
<evidence type="ECO:0000256" key="1">
    <source>
        <dbReference type="ARBA" id="ARBA00004496"/>
    </source>
</evidence>
<keyword evidence="9" id="KW-0648">Protein biosynthesis</keyword>
<dbReference type="Gene3D" id="1.10.240.10">
    <property type="entry name" value="Tyrosyl-Transfer RNA Synthetase"/>
    <property type="match status" value="1"/>
</dbReference>
<keyword evidence="15" id="KW-1185">Reference proteome</keyword>
<dbReference type="Proteomes" id="UP000830671">
    <property type="component" value="Chromosome 8"/>
</dbReference>
<evidence type="ECO:0000256" key="3">
    <source>
        <dbReference type="ARBA" id="ARBA00013161"/>
    </source>
</evidence>
<dbReference type="PANTHER" id="PTHR10055">
    <property type="entry name" value="TRYPTOPHANYL-TRNA SYNTHETASE"/>
    <property type="match status" value="1"/>
</dbReference>
<dbReference type="SUPFAM" id="SSF56112">
    <property type="entry name" value="Protein kinase-like (PK-like)"/>
    <property type="match status" value="1"/>
</dbReference>
<reference evidence="14" key="1">
    <citation type="journal article" date="2021" name="Mol. Plant Microbe Interact.">
        <title>Complete Genome Sequence of the Plant-Pathogenic Fungus Colletotrichum lupini.</title>
        <authorList>
            <person name="Baroncelli R."/>
            <person name="Pensec F."/>
            <person name="Da Lio D."/>
            <person name="Boufleur T."/>
            <person name="Vicente I."/>
            <person name="Sarrocco S."/>
            <person name="Picot A."/>
            <person name="Baraldi E."/>
            <person name="Sukno S."/>
            <person name="Thon M."/>
            <person name="Le Floch G."/>
        </authorList>
    </citation>
    <scope>NUCLEOTIDE SEQUENCE</scope>
    <source>
        <strain evidence="14">IMI 504893</strain>
    </source>
</reference>
<keyword evidence="8" id="KW-0067">ATP-binding</keyword>
<dbReference type="InterPro" id="IPR002305">
    <property type="entry name" value="aa-tRNA-synth_Ic"/>
</dbReference>
<dbReference type="PANTHER" id="PTHR10055:SF1">
    <property type="entry name" value="TRYPTOPHAN--TRNA LIGASE, CYTOPLASMIC"/>
    <property type="match status" value="1"/>
</dbReference>
<dbReference type="GeneID" id="73349482"/>